<reference evidence="1 2" key="1">
    <citation type="submission" date="2019-09" db="EMBL/GenBank/DDBJ databases">
        <title>YIM 48816 draft genome.</title>
        <authorList>
            <person name="Jiang L."/>
        </authorList>
    </citation>
    <scope>NUCLEOTIDE SEQUENCE [LARGE SCALE GENOMIC DNA]</scope>
    <source>
        <strain evidence="1 2">YIM 48816</strain>
    </source>
</reference>
<protein>
    <submittedName>
        <fullName evidence="1">Uncharacterized protein</fullName>
    </submittedName>
</protein>
<evidence type="ECO:0000313" key="1">
    <source>
        <dbReference type="EMBL" id="KAB1075412.1"/>
    </source>
</evidence>
<sequence length="116" mass="12641">MSIRRQISWTAATRDMRNDRTIVAAPATLAERIARQHAREENVRAYRAAQASLAVAAAQPLASAGGYDRAAIMTLANAIVRERMTARLGQSYRALIGKALKQAWSAARDARRAAAH</sequence>
<gene>
    <name evidence="1" type="ORF">F6X53_24910</name>
</gene>
<name>A0A6L3SVI7_9HYPH</name>
<dbReference type="AlphaFoldDB" id="A0A6L3SVI7"/>
<dbReference type="Proteomes" id="UP000474159">
    <property type="component" value="Unassembled WGS sequence"/>
</dbReference>
<accession>A0A6L3SVI7</accession>
<keyword evidence="2" id="KW-1185">Reference proteome</keyword>
<dbReference type="EMBL" id="VZZK01000034">
    <property type="protein sequence ID" value="KAB1075412.1"/>
    <property type="molecule type" value="Genomic_DNA"/>
</dbReference>
<dbReference type="RefSeq" id="WP_151003392.1">
    <property type="nucleotide sequence ID" value="NZ_BPQY01000036.1"/>
</dbReference>
<evidence type="ECO:0000313" key="2">
    <source>
        <dbReference type="Proteomes" id="UP000474159"/>
    </source>
</evidence>
<dbReference type="OrthoDB" id="8008520at2"/>
<organism evidence="1 2">
    <name type="scientific">Methylobacterium soli</name>
    <dbReference type="NCBI Taxonomy" id="553447"/>
    <lineage>
        <taxon>Bacteria</taxon>
        <taxon>Pseudomonadati</taxon>
        <taxon>Pseudomonadota</taxon>
        <taxon>Alphaproteobacteria</taxon>
        <taxon>Hyphomicrobiales</taxon>
        <taxon>Methylobacteriaceae</taxon>
        <taxon>Methylobacterium</taxon>
    </lineage>
</organism>
<proteinExistence type="predicted"/>
<comment type="caution">
    <text evidence="1">The sequence shown here is derived from an EMBL/GenBank/DDBJ whole genome shotgun (WGS) entry which is preliminary data.</text>
</comment>